<feature type="transmembrane region" description="Helical" evidence="1">
    <location>
        <begin position="76"/>
        <end position="95"/>
    </location>
</feature>
<dbReference type="InterPro" id="IPR014535">
    <property type="entry name" value="Hpre_diP_synt_I"/>
</dbReference>
<dbReference type="Proteomes" id="UP000315938">
    <property type="component" value="Unassembled WGS sequence"/>
</dbReference>
<proteinExistence type="predicted"/>
<feature type="transmembrane region" description="Helical" evidence="1">
    <location>
        <begin position="12"/>
        <end position="30"/>
    </location>
</feature>
<dbReference type="AlphaFoldDB" id="A0A553IGW3"/>
<dbReference type="EMBL" id="VKID01000002">
    <property type="protein sequence ID" value="TRX99441.1"/>
    <property type="molecule type" value="Genomic_DNA"/>
</dbReference>
<sequence>MKNLNKITTLSMLIAVAIVLNVIEISINVIPVPGAKIGFANIVTVIVLYMYGFRSASLVTILRVFLVGLLSRSFTIPFWMGLGGAIVSITVMGIFKNWIKLHLISVSVLGAITHTLGQVIVGIYLLETDLLILYLPLMLLISIPAGILIGIIAQRFFKTFNRSKYQRSL</sequence>
<dbReference type="RefSeq" id="WP_012242029.1">
    <property type="nucleotide sequence ID" value="NZ_JACAOE010000002.1"/>
</dbReference>
<keyword evidence="1" id="KW-0472">Membrane</keyword>
<name>A0A553IGW3_ACHLA</name>
<reference evidence="2 3" key="1">
    <citation type="submission" date="2019-07" db="EMBL/GenBank/DDBJ databases">
        <title>Genome sequence of Acholeplasma laidlawii strain with increased resistance to erythromycin.</title>
        <authorList>
            <person name="Medvedeva E.S."/>
            <person name="Baranova N.B."/>
            <person name="Siniagina M.N."/>
            <person name="Mouzykantov A."/>
            <person name="Chernova O.A."/>
            <person name="Chernov V.M."/>
        </authorList>
    </citation>
    <scope>NUCLEOTIDE SEQUENCE [LARGE SCALE GENOMIC DNA]</scope>
    <source>
        <strain evidence="2 3">PG8REry</strain>
    </source>
</reference>
<organism evidence="2 3">
    <name type="scientific">Acholeplasma laidlawii</name>
    <dbReference type="NCBI Taxonomy" id="2148"/>
    <lineage>
        <taxon>Bacteria</taxon>
        <taxon>Bacillati</taxon>
        <taxon>Mycoplasmatota</taxon>
        <taxon>Mollicutes</taxon>
        <taxon>Acholeplasmatales</taxon>
        <taxon>Acholeplasmataceae</taxon>
        <taxon>Acholeplasma</taxon>
    </lineage>
</organism>
<feature type="transmembrane region" description="Helical" evidence="1">
    <location>
        <begin position="102"/>
        <end position="126"/>
    </location>
</feature>
<protein>
    <submittedName>
        <fullName evidence="2">Gx transporter family protein</fullName>
    </submittedName>
</protein>
<feature type="transmembrane region" description="Helical" evidence="1">
    <location>
        <begin position="132"/>
        <end position="157"/>
    </location>
</feature>
<gene>
    <name evidence="2" type="ORF">FNV44_06990</name>
</gene>
<dbReference type="OMA" id="VFHNIGQ"/>
<dbReference type="Gene3D" id="1.10.1760.20">
    <property type="match status" value="1"/>
</dbReference>
<dbReference type="GeneID" id="41338260"/>
<evidence type="ECO:0000256" key="1">
    <source>
        <dbReference type="SAM" id="Phobius"/>
    </source>
</evidence>
<keyword evidence="1" id="KW-0812">Transmembrane</keyword>
<keyword evidence="1" id="KW-1133">Transmembrane helix</keyword>
<dbReference type="PIRSF" id="PIRSF027391">
    <property type="entry name" value="Hpre_diP_synt_I"/>
    <property type="match status" value="1"/>
</dbReference>
<evidence type="ECO:0000313" key="2">
    <source>
        <dbReference type="EMBL" id="TRX99441.1"/>
    </source>
</evidence>
<evidence type="ECO:0000313" key="3">
    <source>
        <dbReference type="Proteomes" id="UP000315938"/>
    </source>
</evidence>
<accession>A0A553IGW3</accession>
<dbReference type="InterPro" id="IPR010898">
    <property type="entry name" value="Hpre_diP_synth_I"/>
</dbReference>
<comment type="caution">
    <text evidence="2">The sequence shown here is derived from an EMBL/GenBank/DDBJ whole genome shotgun (WGS) entry which is preliminary data.</text>
</comment>
<feature type="transmembrane region" description="Helical" evidence="1">
    <location>
        <begin position="42"/>
        <end position="70"/>
    </location>
</feature>
<dbReference type="Pfam" id="PF07456">
    <property type="entry name" value="Hpre_diP_synt_I"/>
    <property type="match status" value="1"/>
</dbReference>